<name>A0A9P8C5G0_9HELO</name>
<evidence type="ECO:0000259" key="6">
    <source>
        <dbReference type="Pfam" id="PF00150"/>
    </source>
</evidence>
<sequence>MRLQSLLPIAFLGSVVAAPVADSWPFGPLVANGRWIQNAKGQDVTYVGVNWSGHGEAMIPEGLQYQSISKIMSDIKSLGLNVIRLTFAIQMIDEIYAKGGADIPLSTAFTQALGATNGNRILNQVLAKNPQFTASTTRLQVFDAIAAEALKQQIYVHLDNHISKAIWCCGETDGNAWFGDTYFNVANWQRGLKYMATHGKSWPALTSIGLRNEPRNPSNNAAVARTYNWETWYKNMIPAGAGVNEANADLLIFYSGMNYDTTLAPIPTAADLGGGLRFRKTDFKYANKMVLEIHNYQTTATSCNSITSGLYNGGYNALDASNKAVVNVMPVVLTEWGHDQTNAEYRGVYHTCLQSYLGGLKAGWMLWVISGSYYVRSGTQDYDETWALYNHNWSGWRQQAAAMAIKSMAASTV</sequence>
<feature type="chain" id="PRO_5040341080" evidence="5">
    <location>
        <begin position="18"/>
        <end position="413"/>
    </location>
</feature>
<dbReference type="PANTHER" id="PTHR31263">
    <property type="entry name" value="CELLULASE FAMILY PROTEIN (AFU_ORTHOLOGUE AFUA_5G14560)"/>
    <property type="match status" value="1"/>
</dbReference>
<dbReference type="GO" id="GO:0000272">
    <property type="term" value="P:polysaccharide catabolic process"/>
    <property type="evidence" value="ECO:0007669"/>
    <property type="project" value="InterPro"/>
</dbReference>
<evidence type="ECO:0000313" key="7">
    <source>
        <dbReference type="EMBL" id="KAG9234643.1"/>
    </source>
</evidence>
<keyword evidence="8" id="KW-1185">Reference proteome</keyword>
<dbReference type="Gene3D" id="3.20.20.80">
    <property type="entry name" value="Glycosidases"/>
    <property type="match status" value="1"/>
</dbReference>
<evidence type="ECO:0000313" key="8">
    <source>
        <dbReference type="Proteomes" id="UP000824998"/>
    </source>
</evidence>
<dbReference type="PANTHER" id="PTHR31263:SF0">
    <property type="entry name" value="CELLULASE FAMILY PROTEIN (AFU_ORTHOLOGUE AFUA_5G14560)"/>
    <property type="match status" value="1"/>
</dbReference>
<dbReference type="OrthoDB" id="442731at2759"/>
<comment type="caution">
    <text evidence="7">The sequence shown here is derived from an EMBL/GenBank/DDBJ whole genome shotgun (WGS) entry which is preliminary data.</text>
</comment>
<dbReference type="Proteomes" id="UP000824998">
    <property type="component" value="Unassembled WGS sequence"/>
</dbReference>
<keyword evidence="3 4" id="KW-0326">Glycosidase</keyword>
<dbReference type="GO" id="GO:0004553">
    <property type="term" value="F:hydrolase activity, hydrolyzing O-glycosyl compounds"/>
    <property type="evidence" value="ECO:0007669"/>
    <property type="project" value="InterPro"/>
</dbReference>
<accession>A0A9P8C5G0</accession>
<keyword evidence="2 4" id="KW-0378">Hydrolase</keyword>
<evidence type="ECO:0000256" key="1">
    <source>
        <dbReference type="ARBA" id="ARBA00005641"/>
    </source>
</evidence>
<feature type="signal peptide" evidence="5">
    <location>
        <begin position="1"/>
        <end position="17"/>
    </location>
</feature>
<dbReference type="InterPro" id="IPR001547">
    <property type="entry name" value="Glyco_hydro_5"/>
</dbReference>
<proteinExistence type="inferred from homology"/>
<gene>
    <name evidence="7" type="ORF">BJ875DRAFT_504554</name>
</gene>
<dbReference type="InterPro" id="IPR017853">
    <property type="entry name" value="GH"/>
</dbReference>
<organism evidence="7 8">
    <name type="scientific">Amylocarpus encephaloides</name>
    <dbReference type="NCBI Taxonomy" id="45428"/>
    <lineage>
        <taxon>Eukaryota</taxon>
        <taxon>Fungi</taxon>
        <taxon>Dikarya</taxon>
        <taxon>Ascomycota</taxon>
        <taxon>Pezizomycotina</taxon>
        <taxon>Leotiomycetes</taxon>
        <taxon>Helotiales</taxon>
        <taxon>Helotiales incertae sedis</taxon>
        <taxon>Amylocarpus</taxon>
    </lineage>
</organism>
<feature type="domain" description="Glycoside hydrolase family 5" evidence="6">
    <location>
        <begin position="50"/>
        <end position="369"/>
    </location>
</feature>
<dbReference type="Pfam" id="PF00150">
    <property type="entry name" value="Cellulase"/>
    <property type="match status" value="1"/>
</dbReference>
<protein>
    <submittedName>
        <fullName evidence="7">Endoglucanase E1</fullName>
    </submittedName>
</protein>
<evidence type="ECO:0000256" key="4">
    <source>
        <dbReference type="RuleBase" id="RU361153"/>
    </source>
</evidence>
<evidence type="ECO:0000256" key="3">
    <source>
        <dbReference type="ARBA" id="ARBA00023295"/>
    </source>
</evidence>
<dbReference type="AlphaFoldDB" id="A0A9P8C5G0"/>
<keyword evidence="5" id="KW-0732">Signal</keyword>
<evidence type="ECO:0000256" key="5">
    <source>
        <dbReference type="SAM" id="SignalP"/>
    </source>
</evidence>
<dbReference type="EMBL" id="MU251456">
    <property type="protein sequence ID" value="KAG9234643.1"/>
    <property type="molecule type" value="Genomic_DNA"/>
</dbReference>
<evidence type="ECO:0000256" key="2">
    <source>
        <dbReference type="ARBA" id="ARBA00022801"/>
    </source>
</evidence>
<reference evidence="7" key="1">
    <citation type="journal article" date="2021" name="IMA Fungus">
        <title>Genomic characterization of three marine fungi, including Emericellopsis atlantica sp. nov. with signatures of a generalist lifestyle and marine biomass degradation.</title>
        <authorList>
            <person name="Hagestad O.C."/>
            <person name="Hou L."/>
            <person name="Andersen J.H."/>
            <person name="Hansen E.H."/>
            <person name="Altermark B."/>
            <person name="Li C."/>
            <person name="Kuhnert E."/>
            <person name="Cox R.J."/>
            <person name="Crous P.W."/>
            <person name="Spatafora J.W."/>
            <person name="Lail K."/>
            <person name="Amirebrahimi M."/>
            <person name="Lipzen A."/>
            <person name="Pangilinan J."/>
            <person name="Andreopoulos W."/>
            <person name="Hayes R.D."/>
            <person name="Ng V."/>
            <person name="Grigoriev I.V."/>
            <person name="Jackson S.A."/>
            <person name="Sutton T.D.S."/>
            <person name="Dobson A.D.W."/>
            <person name="Rama T."/>
        </authorList>
    </citation>
    <scope>NUCLEOTIDE SEQUENCE</scope>
    <source>
        <strain evidence="7">TRa018bII</strain>
    </source>
</reference>
<comment type="similarity">
    <text evidence="1 4">Belongs to the glycosyl hydrolase 5 (cellulase A) family.</text>
</comment>
<dbReference type="SUPFAM" id="SSF51445">
    <property type="entry name" value="(Trans)glycosidases"/>
    <property type="match status" value="1"/>
</dbReference>